<accession>A0ABS4GPL0</accession>
<evidence type="ECO:0000313" key="6">
    <source>
        <dbReference type="Proteomes" id="UP001519343"/>
    </source>
</evidence>
<comment type="caution">
    <text evidence="5">The sequence shown here is derived from an EMBL/GenBank/DDBJ whole genome shotgun (WGS) entry which is preliminary data.</text>
</comment>
<dbReference type="EMBL" id="JAGGKT010000005">
    <property type="protein sequence ID" value="MBP1932209.1"/>
    <property type="molecule type" value="Genomic_DNA"/>
</dbReference>
<dbReference type="Pfam" id="PF01757">
    <property type="entry name" value="Acyl_transf_3"/>
    <property type="match status" value="1"/>
</dbReference>
<comment type="similarity">
    <text evidence="2">Belongs to the acyltransferase 3 family.</text>
</comment>
<keyword evidence="6" id="KW-1185">Reference proteome</keyword>
<organism evidence="5 6">
    <name type="scientific">Ammoniphilus resinae</name>
    <dbReference type="NCBI Taxonomy" id="861532"/>
    <lineage>
        <taxon>Bacteria</taxon>
        <taxon>Bacillati</taxon>
        <taxon>Bacillota</taxon>
        <taxon>Bacilli</taxon>
        <taxon>Bacillales</taxon>
        <taxon>Paenibacillaceae</taxon>
        <taxon>Aneurinibacillus group</taxon>
        <taxon>Ammoniphilus</taxon>
    </lineage>
</organism>
<evidence type="ECO:0000256" key="2">
    <source>
        <dbReference type="ARBA" id="ARBA00007400"/>
    </source>
</evidence>
<feature type="transmembrane region" description="Helical" evidence="3">
    <location>
        <begin position="49"/>
        <end position="73"/>
    </location>
</feature>
<evidence type="ECO:0000256" key="1">
    <source>
        <dbReference type="ARBA" id="ARBA00004370"/>
    </source>
</evidence>
<keyword evidence="3" id="KW-0812">Transmembrane</keyword>
<evidence type="ECO:0000313" key="5">
    <source>
        <dbReference type="EMBL" id="MBP1932209.1"/>
    </source>
</evidence>
<feature type="transmembrane region" description="Helical" evidence="3">
    <location>
        <begin position="171"/>
        <end position="191"/>
    </location>
</feature>
<dbReference type="InterPro" id="IPR050623">
    <property type="entry name" value="Glucan_succinyl_AcylTrfase"/>
</dbReference>
<comment type="subcellular location">
    <subcellularLocation>
        <location evidence="1">Membrane</location>
    </subcellularLocation>
</comment>
<keyword evidence="3" id="KW-0472">Membrane</keyword>
<dbReference type="RefSeq" id="WP_209810265.1">
    <property type="nucleotide sequence ID" value="NZ_JAGGKT010000005.1"/>
</dbReference>
<protein>
    <submittedName>
        <fullName evidence="5">Surface polysaccharide O-acyltransferase-like enzyme</fullName>
    </submittedName>
</protein>
<feature type="transmembrane region" description="Helical" evidence="3">
    <location>
        <begin position="94"/>
        <end position="113"/>
    </location>
</feature>
<evidence type="ECO:0000259" key="4">
    <source>
        <dbReference type="Pfam" id="PF01757"/>
    </source>
</evidence>
<proteinExistence type="inferred from homology"/>
<feature type="transmembrane region" description="Helical" evidence="3">
    <location>
        <begin position="203"/>
        <end position="220"/>
    </location>
</feature>
<reference evidence="5 6" key="1">
    <citation type="submission" date="2021-03" db="EMBL/GenBank/DDBJ databases">
        <title>Genomic Encyclopedia of Type Strains, Phase IV (KMG-IV): sequencing the most valuable type-strain genomes for metagenomic binning, comparative biology and taxonomic classification.</title>
        <authorList>
            <person name="Goeker M."/>
        </authorList>
    </citation>
    <scope>NUCLEOTIDE SEQUENCE [LARGE SCALE GENOMIC DNA]</scope>
    <source>
        <strain evidence="5 6">DSM 24738</strain>
    </source>
</reference>
<feature type="transmembrane region" description="Helical" evidence="3">
    <location>
        <begin position="342"/>
        <end position="361"/>
    </location>
</feature>
<dbReference type="Proteomes" id="UP001519343">
    <property type="component" value="Unassembled WGS sequence"/>
</dbReference>
<name>A0ABS4GPL0_9BACL</name>
<feature type="domain" description="Acyltransferase 3" evidence="4">
    <location>
        <begin position="6"/>
        <end position="356"/>
    </location>
</feature>
<dbReference type="InterPro" id="IPR002656">
    <property type="entry name" value="Acyl_transf_3_dom"/>
</dbReference>
<evidence type="ECO:0000256" key="3">
    <source>
        <dbReference type="SAM" id="Phobius"/>
    </source>
</evidence>
<dbReference type="PANTHER" id="PTHR36927">
    <property type="entry name" value="BLR4337 PROTEIN"/>
    <property type="match status" value="1"/>
</dbReference>
<feature type="transmembrane region" description="Helical" evidence="3">
    <location>
        <begin position="314"/>
        <end position="336"/>
    </location>
</feature>
<feature type="transmembrane region" description="Helical" evidence="3">
    <location>
        <begin position="12"/>
        <end position="37"/>
    </location>
</feature>
<dbReference type="PANTHER" id="PTHR36927:SF4">
    <property type="entry name" value="BLR5718 PROTEIN"/>
    <property type="match status" value="1"/>
</dbReference>
<feature type="transmembrane region" description="Helical" evidence="3">
    <location>
        <begin position="271"/>
        <end position="293"/>
    </location>
</feature>
<gene>
    <name evidence="5" type="ORF">J2Z37_002210</name>
</gene>
<keyword evidence="3" id="KW-1133">Transmembrane helix</keyword>
<sequence length="370" mass="41786">MGKRLYYLDYLRVLLTVLVILHHTAIAYGAGGSWIYVDVDQSELTFTGILLTLFTAINQSFFMGLFFFLSGYFTPGSYDRKGARVFLMDRLIRLGIPLLFYVFILGPIISYVAQSRDSMTLLNYYKTEVLTFHTIHIGPLWFVEALLLFAVIYVLIRLLTGWKLDVKAPTIRNLIVTAILLGISAFLLRLVSPVGEGVLGLQFGYFPSYIFLFISGVVAYRQKWLDTFLEKKELVKTWWWISLTAIPILPLGFILTGALEGNLSFEGGVNFQSFLYAMWEPFVAFGMILWLLYQFEKSVNQPHPFGGALADAAYTVFIIHPAIVVGLTLLLHGVLIPPLLKFMLVGFIGAAICFFCGYLITKIPFAKRVV</sequence>
<feature type="transmembrane region" description="Helical" evidence="3">
    <location>
        <begin position="133"/>
        <end position="159"/>
    </location>
</feature>
<feature type="transmembrane region" description="Helical" evidence="3">
    <location>
        <begin position="240"/>
        <end position="259"/>
    </location>
</feature>